<evidence type="ECO:0000256" key="2">
    <source>
        <dbReference type="SAM" id="SignalP"/>
    </source>
</evidence>
<accession>A0A1D9QL78</accession>
<dbReference type="VEuPathDB" id="FungiDB:sscle_15g104570"/>
<reference evidence="4" key="1">
    <citation type="journal article" date="2017" name="Genome Biol. Evol.">
        <title>The complete genome sequence of the phytopathogenic fungus Sclerotinia sclerotiorum reveals insights into the genome architecture of broad host range pathogens.</title>
        <authorList>
            <person name="Derbyshire M."/>
            <person name="Denton-Giles M."/>
            <person name="Hegedus D."/>
            <person name="Seifbarghy S."/>
            <person name="Rollins J."/>
            <person name="van Kan J."/>
            <person name="Seidl M.F."/>
            <person name="Faino L."/>
            <person name="Mbengue M."/>
            <person name="Navaud O."/>
            <person name="Raffaele S."/>
            <person name="Hammond-Kosack K."/>
            <person name="Heard S."/>
            <person name="Oliver R."/>
        </authorList>
    </citation>
    <scope>NUCLEOTIDE SEQUENCE [LARGE SCALE GENOMIC DNA]</scope>
    <source>
        <strain evidence="4">ATCC 18683 / 1980 / Ss-1</strain>
    </source>
</reference>
<evidence type="ECO:0000313" key="3">
    <source>
        <dbReference type="EMBL" id="APA15687.1"/>
    </source>
</evidence>
<dbReference type="Proteomes" id="UP000177798">
    <property type="component" value="Chromosome 15"/>
</dbReference>
<feature type="region of interest" description="Disordered" evidence="1">
    <location>
        <begin position="81"/>
        <end position="100"/>
    </location>
</feature>
<evidence type="ECO:0000256" key="1">
    <source>
        <dbReference type="SAM" id="MobiDB-lite"/>
    </source>
</evidence>
<sequence length="127" mass="12353">MYFSIFPLTILASAAFFTSSVAMNIEARQTPAPPPTSALSPIPTTKTTLDASQSASQSLAIQSALASYASSLSAASTSDIAAGSTGSTLAGPGASAAAKPASGSGADTSVMWINVGLGLVVSGIGLL</sequence>
<dbReference type="EMBL" id="CP017828">
    <property type="protein sequence ID" value="APA15687.1"/>
    <property type="molecule type" value="Genomic_DNA"/>
</dbReference>
<feature type="chain" id="PRO_5009445189" description="GPI anchored protein" evidence="2">
    <location>
        <begin position="23"/>
        <end position="127"/>
    </location>
</feature>
<evidence type="ECO:0008006" key="5">
    <source>
        <dbReference type="Google" id="ProtNLM"/>
    </source>
</evidence>
<proteinExistence type="predicted"/>
<name>A0A1D9QL78_SCLS1</name>
<evidence type="ECO:0000313" key="4">
    <source>
        <dbReference type="Proteomes" id="UP000177798"/>
    </source>
</evidence>
<gene>
    <name evidence="3" type="ORF">sscle_15g104570</name>
</gene>
<feature type="compositionally biased region" description="Low complexity" evidence="1">
    <location>
        <begin position="37"/>
        <end position="51"/>
    </location>
</feature>
<organism evidence="3 4">
    <name type="scientific">Sclerotinia sclerotiorum (strain ATCC 18683 / 1980 / Ss-1)</name>
    <name type="common">White mold</name>
    <name type="synonym">Whetzelinia sclerotiorum</name>
    <dbReference type="NCBI Taxonomy" id="665079"/>
    <lineage>
        <taxon>Eukaryota</taxon>
        <taxon>Fungi</taxon>
        <taxon>Dikarya</taxon>
        <taxon>Ascomycota</taxon>
        <taxon>Pezizomycotina</taxon>
        <taxon>Leotiomycetes</taxon>
        <taxon>Helotiales</taxon>
        <taxon>Sclerotiniaceae</taxon>
        <taxon>Sclerotinia</taxon>
    </lineage>
</organism>
<feature type="region of interest" description="Disordered" evidence="1">
    <location>
        <begin position="28"/>
        <end position="51"/>
    </location>
</feature>
<dbReference type="AlphaFoldDB" id="A0A1D9QL78"/>
<protein>
    <recommendedName>
        <fullName evidence="5">GPI anchored protein</fullName>
    </recommendedName>
</protein>
<keyword evidence="2" id="KW-0732">Signal</keyword>
<feature type="signal peptide" evidence="2">
    <location>
        <begin position="1"/>
        <end position="22"/>
    </location>
</feature>